<dbReference type="Pfam" id="PF01137">
    <property type="entry name" value="RTC"/>
    <property type="match status" value="1"/>
</dbReference>
<dbReference type="OrthoDB" id="9789235at2"/>
<dbReference type="Gene3D" id="3.65.10.20">
    <property type="entry name" value="RNA 3'-terminal phosphate cyclase domain"/>
    <property type="match status" value="1"/>
</dbReference>
<evidence type="ECO:0000256" key="6">
    <source>
        <dbReference type="NCBIfam" id="TIGR03399"/>
    </source>
</evidence>
<dbReference type="InterPro" id="IPR000228">
    <property type="entry name" value="RNA3'_term_phos_cyc"/>
</dbReference>
<keyword evidence="10" id="KW-1185">Reference proteome</keyword>
<dbReference type="InterPro" id="IPR036553">
    <property type="entry name" value="RPTC_insert"/>
</dbReference>
<dbReference type="FunCoup" id="F8ACF5">
    <property type="interactions" value="234"/>
</dbReference>
<evidence type="ECO:0000256" key="5">
    <source>
        <dbReference type="HAMAP-Rule" id="MF_00200"/>
    </source>
</evidence>
<dbReference type="HOGENOM" id="CLU_027882_0_0_0"/>
<dbReference type="Proteomes" id="UP000006793">
    <property type="component" value="Chromosome"/>
</dbReference>
<comment type="subcellular location">
    <subcellularLocation>
        <location evidence="5">Cytoplasm</location>
    </subcellularLocation>
</comment>
<comment type="catalytic activity">
    <reaction evidence="4 5">
        <text>a 3'-end 3'-phospho-ribonucleotide-RNA + ATP = a 3'-end 2',3'-cyclophospho-ribonucleotide-RNA + AMP + diphosphate</text>
        <dbReference type="Rhea" id="RHEA:23976"/>
        <dbReference type="Rhea" id="RHEA-COMP:10463"/>
        <dbReference type="Rhea" id="RHEA-COMP:10464"/>
        <dbReference type="ChEBI" id="CHEBI:30616"/>
        <dbReference type="ChEBI" id="CHEBI:33019"/>
        <dbReference type="ChEBI" id="CHEBI:83062"/>
        <dbReference type="ChEBI" id="CHEBI:83064"/>
        <dbReference type="ChEBI" id="CHEBI:456215"/>
        <dbReference type="EC" id="6.5.1.4"/>
    </reaction>
</comment>
<feature type="domain" description="RNA 3'-terminal phosphate cyclase insert" evidence="8">
    <location>
        <begin position="186"/>
        <end position="273"/>
    </location>
</feature>
<gene>
    <name evidence="5" type="primary">rtcA</name>
    <name evidence="9" type="ordered locus">Thein_0778</name>
</gene>
<name>F8ACF5_THEID</name>
<dbReference type="NCBIfam" id="TIGR03399">
    <property type="entry name" value="RNA_3prim_cycl"/>
    <property type="match status" value="1"/>
</dbReference>
<dbReference type="InParanoid" id="F8ACF5"/>
<keyword evidence="5" id="KW-0067">ATP-binding</keyword>
<dbReference type="InterPro" id="IPR037136">
    <property type="entry name" value="RNA3'_phos_cyclase_dom_sf"/>
</dbReference>
<dbReference type="eggNOG" id="COG0430">
    <property type="taxonomic scope" value="Bacteria"/>
</dbReference>
<dbReference type="EC" id="6.5.1.4" evidence="5 6"/>
<dbReference type="GO" id="GO:0005524">
    <property type="term" value="F:ATP binding"/>
    <property type="evidence" value="ECO:0007669"/>
    <property type="project" value="UniProtKB-KW"/>
</dbReference>
<dbReference type="EMBL" id="CP002683">
    <property type="protein sequence ID" value="AEH44656.1"/>
    <property type="molecule type" value="Genomic_DNA"/>
</dbReference>
<reference evidence="10" key="1">
    <citation type="submission" date="2011-04" db="EMBL/GenBank/DDBJ databases">
        <title>The complete genome of Thermodesulfatator indicus DSM 15286.</title>
        <authorList>
            <person name="Lucas S."/>
            <person name="Copeland A."/>
            <person name="Lapidus A."/>
            <person name="Bruce D."/>
            <person name="Goodwin L."/>
            <person name="Pitluck S."/>
            <person name="Peters L."/>
            <person name="Kyrpides N."/>
            <person name="Mavromatis K."/>
            <person name="Pagani I."/>
            <person name="Ivanova N."/>
            <person name="Saunders L."/>
            <person name="Detter J.C."/>
            <person name="Tapia R."/>
            <person name="Han C."/>
            <person name="Land M."/>
            <person name="Hauser L."/>
            <person name="Markowitz V."/>
            <person name="Cheng J.-F."/>
            <person name="Hugenholtz P."/>
            <person name="Woyke T."/>
            <person name="Wu D."/>
            <person name="Spring S."/>
            <person name="Schroeder M."/>
            <person name="Brambilla E."/>
            <person name="Klenk H.-P."/>
            <person name="Eisen J.A."/>
        </authorList>
    </citation>
    <scope>NUCLEOTIDE SEQUENCE [LARGE SCALE GENOMIC DNA]</scope>
    <source>
        <strain evidence="10">DSM 15286 / JCM 11887 / CIR29812</strain>
    </source>
</reference>
<sequence>MIRIDGSYGEGGGQILRTSLTLSLLTGKPFELVNIRAKRPKPGLRPQHLTCVKAAQKVSGAEVEGAQVGSLNLTFKPGRAKPGSYHFDIGTAGSTALVFQTVGLPLALAGASKLLLKGGTHVPHAPCFHFLAEVYGPVLGPLGFSFEFELRRYGFYPAGGGEVVIKIAPHQEARGPFVLKGPYKRKRVKVLSIVTEDLPSHIRTRQAKAASELLAQKGFEPIVFLEKARAKSPGTVVFLAYNEQEKRAGFFALGKKGKPAEKVAEEAVRAFFDFYRTGKAVDPYLADQLLVPLALTRVPFYFDCSRLTRHFFTNLWVIKQFLPEFTPEVKGDLDTPGEVTHLLTKESYD</sequence>
<dbReference type="KEGG" id="tid:Thein_0778"/>
<dbReference type="Pfam" id="PF05189">
    <property type="entry name" value="RTC_insert"/>
    <property type="match status" value="1"/>
</dbReference>
<protein>
    <recommendedName>
        <fullName evidence="5 6">RNA 3'-terminal phosphate cyclase</fullName>
        <shortName evidence="5">RNA cyclase</shortName>
        <shortName evidence="5">RNA-3'-phosphate cyclase</shortName>
        <ecNumber evidence="5 6">6.5.1.4</ecNumber>
    </recommendedName>
</protein>
<feature type="domain" description="RNA 3'-terminal phosphate cyclase" evidence="7">
    <location>
        <begin position="8"/>
        <end position="323"/>
    </location>
</feature>
<dbReference type="PIRSF" id="PIRSF005378">
    <property type="entry name" value="RNA3'_term_phos_cycl_euk"/>
    <property type="match status" value="1"/>
</dbReference>
<dbReference type="GO" id="GO:0005737">
    <property type="term" value="C:cytoplasm"/>
    <property type="evidence" value="ECO:0007669"/>
    <property type="project" value="UniProtKB-SubCell"/>
</dbReference>
<evidence type="ECO:0000259" key="8">
    <source>
        <dbReference type="Pfam" id="PF05189"/>
    </source>
</evidence>
<dbReference type="GO" id="GO:0006396">
    <property type="term" value="P:RNA processing"/>
    <property type="evidence" value="ECO:0007669"/>
    <property type="project" value="UniProtKB-UniRule"/>
</dbReference>
<evidence type="ECO:0000259" key="7">
    <source>
        <dbReference type="Pfam" id="PF01137"/>
    </source>
</evidence>
<organism evidence="9 10">
    <name type="scientific">Thermodesulfatator indicus (strain DSM 15286 / JCM 11887 / CIR29812)</name>
    <dbReference type="NCBI Taxonomy" id="667014"/>
    <lineage>
        <taxon>Bacteria</taxon>
        <taxon>Pseudomonadati</taxon>
        <taxon>Thermodesulfobacteriota</taxon>
        <taxon>Thermodesulfobacteria</taxon>
        <taxon>Thermodesulfobacteriales</taxon>
        <taxon>Thermodesulfatatoraceae</taxon>
        <taxon>Thermodesulfatator</taxon>
    </lineage>
</organism>
<dbReference type="PATRIC" id="fig|667014.3.peg.801"/>
<dbReference type="PANTHER" id="PTHR11096">
    <property type="entry name" value="RNA 3' TERMINAL PHOSPHATE CYCLASE"/>
    <property type="match status" value="1"/>
</dbReference>
<proteinExistence type="inferred from homology"/>
<dbReference type="Gene3D" id="3.30.360.20">
    <property type="entry name" value="RNA 3'-terminal phosphate cyclase, insert domain"/>
    <property type="match status" value="1"/>
</dbReference>
<feature type="binding site" evidence="5">
    <location>
        <begin position="284"/>
        <end position="288"/>
    </location>
    <ligand>
        <name>ATP</name>
        <dbReference type="ChEBI" id="CHEBI:30616"/>
    </ligand>
</feature>
<dbReference type="HAMAP" id="MF_00200">
    <property type="entry name" value="RTC"/>
    <property type="match status" value="1"/>
</dbReference>
<keyword evidence="3 5" id="KW-0547">Nucleotide-binding</keyword>
<evidence type="ECO:0000256" key="2">
    <source>
        <dbReference type="ARBA" id="ARBA00022598"/>
    </source>
</evidence>
<dbReference type="InterPro" id="IPR013792">
    <property type="entry name" value="RNA3'P_cycl/enolpyr_Trfase_a/b"/>
</dbReference>
<dbReference type="GO" id="GO:0003963">
    <property type="term" value="F:RNA-3'-phosphate cyclase activity"/>
    <property type="evidence" value="ECO:0007669"/>
    <property type="project" value="UniProtKB-UniRule"/>
</dbReference>
<keyword evidence="2 5" id="KW-0436">Ligase</keyword>
<reference evidence="9 10" key="2">
    <citation type="journal article" date="2012" name="Stand. Genomic Sci.">
        <title>Complete genome sequence of the thermophilic sulfate-reducing ocean bacterium Thermodesulfatator indicus type strain (CIR29812(T)).</title>
        <authorList>
            <person name="Anderson I."/>
            <person name="Saunders E."/>
            <person name="Lapidus A."/>
            <person name="Nolan M."/>
            <person name="Lucas S."/>
            <person name="Tice H."/>
            <person name="Del Rio T.G."/>
            <person name="Cheng J.F."/>
            <person name="Han C."/>
            <person name="Tapia R."/>
            <person name="Goodwin L.A."/>
            <person name="Pitluck S."/>
            <person name="Liolios K."/>
            <person name="Mavromatis K."/>
            <person name="Pagani I."/>
            <person name="Ivanova N."/>
            <person name="Mikhailova N."/>
            <person name="Pati A."/>
            <person name="Chen A."/>
            <person name="Palaniappan K."/>
            <person name="Land M."/>
            <person name="Hauser L."/>
            <person name="Jeffries C.D."/>
            <person name="Chang Y.J."/>
            <person name="Brambilla E.M."/>
            <person name="Rohde M."/>
            <person name="Spring S."/>
            <person name="Goker M."/>
            <person name="Detter J.C."/>
            <person name="Woyke T."/>
            <person name="Bristow J."/>
            <person name="Eisen J.A."/>
            <person name="Markowitz V."/>
            <person name="Hugenholtz P."/>
            <person name="Kyrpides N.C."/>
            <person name="Klenk H.P."/>
        </authorList>
    </citation>
    <scope>NUCLEOTIDE SEQUENCE [LARGE SCALE GENOMIC DNA]</scope>
    <source>
        <strain evidence="10">DSM 15286 / JCM 11887 / CIR29812</strain>
    </source>
</reference>
<dbReference type="PANTHER" id="PTHR11096:SF0">
    <property type="entry name" value="RNA 3'-TERMINAL PHOSPHATE CYCLASE"/>
    <property type="match status" value="1"/>
</dbReference>
<evidence type="ECO:0000256" key="1">
    <source>
        <dbReference type="ARBA" id="ARBA00009206"/>
    </source>
</evidence>
<dbReference type="InterPro" id="IPR017770">
    <property type="entry name" value="RNA3'_term_phos_cyc_type_1"/>
</dbReference>
<accession>F8ACF5</accession>
<dbReference type="PaxDb" id="667014-Thein_0778"/>
<evidence type="ECO:0000313" key="9">
    <source>
        <dbReference type="EMBL" id="AEH44656.1"/>
    </source>
</evidence>
<evidence type="ECO:0000313" key="10">
    <source>
        <dbReference type="Proteomes" id="UP000006793"/>
    </source>
</evidence>
<dbReference type="InterPro" id="IPR023797">
    <property type="entry name" value="RNA3'_phos_cyclase_dom"/>
</dbReference>
<comment type="function">
    <text evidence="5">Catalyzes the conversion of 3'-phosphate to a 2',3'-cyclic phosphodiester at the end of RNA. The mechanism of action of the enzyme occurs in 3 steps: (A) adenylation of the enzyme by ATP; (B) transfer of adenylate to an RNA-N3'P to produce RNA-N3'PP5'A; (C) and attack of the adjacent 2'-hydroxyl on the 3'-phosphorus in the diester linkage to produce the cyclic end product. The biological role of this enzyme is unknown but it is likely to function in some aspects of cellular RNA processing.</text>
</comment>
<comment type="similarity">
    <text evidence="1 5">Belongs to the RNA 3'-terminal cyclase family. Type 1 subfamily.</text>
</comment>
<evidence type="ECO:0000256" key="3">
    <source>
        <dbReference type="ARBA" id="ARBA00022741"/>
    </source>
</evidence>
<feature type="active site" description="Tele-AMP-histidine intermediate" evidence="5">
    <location>
        <position position="310"/>
    </location>
</feature>
<dbReference type="SUPFAM" id="SSF52913">
    <property type="entry name" value="RNA 3'-terminal phosphate cyclase, RPTC, insert domain"/>
    <property type="match status" value="1"/>
</dbReference>
<keyword evidence="5" id="KW-0963">Cytoplasm</keyword>
<dbReference type="InterPro" id="IPR013791">
    <property type="entry name" value="RNA3'-term_phos_cycl_insert"/>
</dbReference>
<dbReference type="AlphaFoldDB" id="F8ACF5"/>
<dbReference type="RefSeq" id="WP_013907400.1">
    <property type="nucleotide sequence ID" value="NC_015681.1"/>
</dbReference>
<dbReference type="SUPFAM" id="SSF55205">
    <property type="entry name" value="EPT/RTPC-like"/>
    <property type="match status" value="1"/>
</dbReference>
<feature type="binding site" evidence="5">
    <location>
        <position position="100"/>
    </location>
    <ligand>
        <name>ATP</name>
        <dbReference type="ChEBI" id="CHEBI:30616"/>
    </ligand>
</feature>
<evidence type="ECO:0000256" key="4">
    <source>
        <dbReference type="ARBA" id="ARBA00024481"/>
    </source>
</evidence>
<dbReference type="STRING" id="667014.Thein_0778"/>